<reference evidence="2 3" key="1">
    <citation type="submission" date="2018-08" db="EMBL/GenBank/DDBJ databases">
        <title>A genome reference for cultivated species of the human gut microbiota.</title>
        <authorList>
            <person name="Zou Y."/>
            <person name="Xue W."/>
            <person name="Luo G."/>
        </authorList>
    </citation>
    <scope>NUCLEOTIDE SEQUENCE [LARGE SCALE GENOMIC DNA]</scope>
    <source>
        <strain evidence="2 3">OM07-13</strain>
    </source>
</reference>
<feature type="transmembrane region" description="Helical" evidence="1">
    <location>
        <begin position="34"/>
        <end position="52"/>
    </location>
</feature>
<dbReference type="EMBL" id="QSTP01000001">
    <property type="protein sequence ID" value="RGM75394.1"/>
    <property type="molecule type" value="Genomic_DNA"/>
</dbReference>
<name>A0A3E4YM82_9FIRM</name>
<accession>A0A3E4YM82</accession>
<gene>
    <name evidence="2" type="ORF">DXB99_02415</name>
</gene>
<protein>
    <submittedName>
        <fullName evidence="2">Uncharacterized protein</fullName>
    </submittedName>
</protein>
<dbReference type="Proteomes" id="UP000260758">
    <property type="component" value="Unassembled WGS sequence"/>
</dbReference>
<dbReference type="RefSeq" id="WP_117718152.1">
    <property type="nucleotide sequence ID" value="NZ_QSTP01000001.1"/>
</dbReference>
<evidence type="ECO:0000313" key="3">
    <source>
        <dbReference type="Proteomes" id="UP000260758"/>
    </source>
</evidence>
<dbReference type="AlphaFoldDB" id="A0A3E4YM82"/>
<sequence>MNRIKTALAKGYTNFAMRQCGVKPLTDKRERGDHLVEVLGTIIVAVVLLLLFRNQLKNIFTGALSSTSDATNQLFNTKETLQ</sequence>
<evidence type="ECO:0000313" key="2">
    <source>
        <dbReference type="EMBL" id="RGM75394.1"/>
    </source>
</evidence>
<organism evidence="2 3">
    <name type="scientific">Agathobacter rectalis</name>
    <dbReference type="NCBI Taxonomy" id="39491"/>
    <lineage>
        <taxon>Bacteria</taxon>
        <taxon>Bacillati</taxon>
        <taxon>Bacillota</taxon>
        <taxon>Clostridia</taxon>
        <taxon>Lachnospirales</taxon>
        <taxon>Lachnospiraceae</taxon>
        <taxon>Agathobacter</taxon>
    </lineage>
</organism>
<comment type="caution">
    <text evidence="2">The sequence shown here is derived from an EMBL/GenBank/DDBJ whole genome shotgun (WGS) entry which is preliminary data.</text>
</comment>
<keyword evidence="1" id="KW-0812">Transmembrane</keyword>
<proteinExistence type="predicted"/>
<keyword evidence="1" id="KW-1133">Transmembrane helix</keyword>
<evidence type="ECO:0000256" key="1">
    <source>
        <dbReference type="SAM" id="Phobius"/>
    </source>
</evidence>
<keyword evidence="1" id="KW-0472">Membrane</keyword>